<reference evidence="8 9" key="1">
    <citation type="submission" date="2019-08" db="EMBL/GenBank/DDBJ databases">
        <title>Parahaliea maris sp. nov., isolated from the surface seawater.</title>
        <authorList>
            <person name="Liu Y."/>
        </authorList>
    </citation>
    <scope>NUCLEOTIDE SEQUENCE [LARGE SCALE GENOMIC DNA]</scope>
    <source>
        <strain evidence="8 9">HSLHS9</strain>
    </source>
</reference>
<name>A0A5C8ZZE7_9GAMM</name>
<keyword evidence="4" id="KW-0319">Glycerol metabolism</keyword>
<dbReference type="Pfam" id="PF03009">
    <property type="entry name" value="GDPD"/>
    <property type="match status" value="1"/>
</dbReference>
<organism evidence="8 9">
    <name type="scientific">Parahaliea maris</name>
    <dbReference type="NCBI Taxonomy" id="2716870"/>
    <lineage>
        <taxon>Bacteria</taxon>
        <taxon>Pseudomonadati</taxon>
        <taxon>Pseudomonadota</taxon>
        <taxon>Gammaproteobacteria</taxon>
        <taxon>Cellvibrionales</taxon>
        <taxon>Halieaceae</taxon>
        <taxon>Parahaliea</taxon>
    </lineage>
</organism>
<dbReference type="FunFam" id="3.20.20.190:FF:000009">
    <property type="entry name" value="Glycerophosphodiester phosphodiesterase, periplasmic"/>
    <property type="match status" value="1"/>
</dbReference>
<evidence type="ECO:0000256" key="4">
    <source>
        <dbReference type="ARBA" id="ARBA00022798"/>
    </source>
</evidence>
<dbReference type="Proteomes" id="UP000321039">
    <property type="component" value="Unassembled WGS sequence"/>
</dbReference>
<dbReference type="PROSITE" id="PS51704">
    <property type="entry name" value="GP_PDE"/>
    <property type="match status" value="1"/>
</dbReference>
<dbReference type="EC" id="3.1.4.46" evidence="2"/>
<accession>A0A5C8ZZE7</accession>
<dbReference type="EMBL" id="VRZA01000003">
    <property type="protein sequence ID" value="TXS93955.1"/>
    <property type="molecule type" value="Genomic_DNA"/>
</dbReference>
<comment type="caution">
    <text evidence="8">The sequence shown here is derived from an EMBL/GenBank/DDBJ whole genome shotgun (WGS) entry which is preliminary data.</text>
</comment>
<evidence type="ECO:0000313" key="8">
    <source>
        <dbReference type="EMBL" id="TXS93955.1"/>
    </source>
</evidence>
<dbReference type="Gene3D" id="3.20.20.190">
    <property type="entry name" value="Phosphatidylinositol (PI) phosphodiesterase"/>
    <property type="match status" value="1"/>
</dbReference>
<dbReference type="GO" id="GO:0006629">
    <property type="term" value="P:lipid metabolic process"/>
    <property type="evidence" value="ECO:0007669"/>
    <property type="project" value="InterPro"/>
</dbReference>
<dbReference type="GO" id="GO:0008889">
    <property type="term" value="F:glycerophosphodiester phosphodiesterase activity"/>
    <property type="evidence" value="ECO:0007669"/>
    <property type="project" value="UniProtKB-EC"/>
</dbReference>
<dbReference type="GO" id="GO:0042597">
    <property type="term" value="C:periplasmic space"/>
    <property type="evidence" value="ECO:0007669"/>
    <property type="project" value="TreeGrafter"/>
</dbReference>
<keyword evidence="5 8" id="KW-0378">Hydrolase</keyword>
<feature type="domain" description="GP-PDE" evidence="7">
    <location>
        <begin position="28"/>
        <end position="336"/>
    </location>
</feature>
<dbReference type="RefSeq" id="WP_148068297.1">
    <property type="nucleotide sequence ID" value="NZ_VRZA01000003.1"/>
</dbReference>
<dbReference type="InterPro" id="IPR030395">
    <property type="entry name" value="GP_PDE_dom"/>
</dbReference>
<evidence type="ECO:0000256" key="6">
    <source>
        <dbReference type="ARBA" id="ARBA00047512"/>
    </source>
</evidence>
<proteinExistence type="inferred from homology"/>
<keyword evidence="3" id="KW-0732">Signal</keyword>
<evidence type="ECO:0000256" key="3">
    <source>
        <dbReference type="ARBA" id="ARBA00022729"/>
    </source>
</evidence>
<sequence length="343" mass="38050">MAAKHWRAGLLALLLLAGDKAMTEPRTPLVIAHRGASGYLPEHTLAAKALAHGMGADFIEQDVVLTRDGVPIVLHDIYLDATTDVASRFPARARNDGRFYAIDFDLSEIRQLQALERLEPDGSPVFPGRFPPGPTGLAVPTLAEEIALISGLNASRSREAGLYIELKAPRFHRREGQDIAVRILEVLAASGYAERSDAVFLQCFDDATLRYLREDLKTPLPLIQLIADNSWGEDSEVDYAHLQTDQGLAEIARYADGIGPWLMQIYQGPGPDGEPRFTDLVARAHARQLAVHPYTFRRDQLPPGIASFERLLELFIEELGVDGLFTDFPDLAREHIDRIDKTR</sequence>
<dbReference type="NCBIfam" id="NF008354">
    <property type="entry name" value="PRK11143.1"/>
    <property type="match status" value="1"/>
</dbReference>
<keyword evidence="9" id="KW-1185">Reference proteome</keyword>
<protein>
    <recommendedName>
        <fullName evidence="2">glycerophosphodiester phosphodiesterase</fullName>
        <ecNumber evidence="2">3.1.4.46</ecNumber>
    </recommendedName>
</protein>
<gene>
    <name evidence="8" type="primary">glpQ</name>
    <name evidence="8" type="ORF">FV139_10040</name>
</gene>
<dbReference type="InterPro" id="IPR017946">
    <property type="entry name" value="PLC-like_Pdiesterase_TIM-brl"/>
</dbReference>
<comment type="similarity">
    <text evidence="1">Belongs to the glycerophosphoryl diester phosphodiesterase family.</text>
</comment>
<evidence type="ECO:0000313" key="9">
    <source>
        <dbReference type="Proteomes" id="UP000321039"/>
    </source>
</evidence>
<evidence type="ECO:0000256" key="5">
    <source>
        <dbReference type="ARBA" id="ARBA00022801"/>
    </source>
</evidence>
<evidence type="ECO:0000259" key="7">
    <source>
        <dbReference type="PROSITE" id="PS51704"/>
    </source>
</evidence>
<dbReference type="PANTHER" id="PTHR43620:SF7">
    <property type="entry name" value="GLYCEROPHOSPHODIESTER PHOSPHODIESTERASE GDPD5-RELATED"/>
    <property type="match status" value="1"/>
</dbReference>
<dbReference type="PANTHER" id="PTHR43620">
    <property type="entry name" value="GLYCEROPHOSPHORYL DIESTER PHOSPHODIESTERASE"/>
    <property type="match status" value="1"/>
</dbReference>
<evidence type="ECO:0000256" key="2">
    <source>
        <dbReference type="ARBA" id="ARBA00012247"/>
    </source>
</evidence>
<dbReference type="AlphaFoldDB" id="A0A5C8ZZE7"/>
<dbReference type="SUPFAM" id="SSF51695">
    <property type="entry name" value="PLC-like phosphodiesterases"/>
    <property type="match status" value="1"/>
</dbReference>
<dbReference type="GO" id="GO:0006071">
    <property type="term" value="P:glycerol metabolic process"/>
    <property type="evidence" value="ECO:0007669"/>
    <property type="project" value="UniProtKB-KW"/>
</dbReference>
<evidence type="ECO:0000256" key="1">
    <source>
        <dbReference type="ARBA" id="ARBA00007277"/>
    </source>
</evidence>
<comment type="catalytic activity">
    <reaction evidence="6">
        <text>a sn-glycero-3-phosphodiester + H2O = an alcohol + sn-glycerol 3-phosphate + H(+)</text>
        <dbReference type="Rhea" id="RHEA:12969"/>
        <dbReference type="ChEBI" id="CHEBI:15377"/>
        <dbReference type="ChEBI" id="CHEBI:15378"/>
        <dbReference type="ChEBI" id="CHEBI:30879"/>
        <dbReference type="ChEBI" id="CHEBI:57597"/>
        <dbReference type="ChEBI" id="CHEBI:83408"/>
        <dbReference type="EC" id="3.1.4.46"/>
    </reaction>
</comment>